<dbReference type="SMART" id="SM00342">
    <property type="entry name" value="HTH_ARAC"/>
    <property type="match status" value="1"/>
</dbReference>
<dbReference type="InterPro" id="IPR003313">
    <property type="entry name" value="AraC-bd"/>
</dbReference>
<evidence type="ECO:0000313" key="6">
    <source>
        <dbReference type="Proteomes" id="UP000198749"/>
    </source>
</evidence>
<dbReference type="Proteomes" id="UP000198749">
    <property type="component" value="Unassembled WGS sequence"/>
</dbReference>
<dbReference type="InterPro" id="IPR011051">
    <property type="entry name" value="RmlC_Cupin_sf"/>
</dbReference>
<dbReference type="AlphaFoldDB" id="A0A1H9IEB9"/>
<dbReference type="InterPro" id="IPR009057">
    <property type="entry name" value="Homeodomain-like_sf"/>
</dbReference>
<dbReference type="EMBL" id="FOGB01000007">
    <property type="protein sequence ID" value="SEQ72858.1"/>
    <property type="molecule type" value="Genomic_DNA"/>
</dbReference>
<dbReference type="OrthoDB" id="9814125at2"/>
<dbReference type="STRING" id="355243.SAMN03080615_02501"/>
<dbReference type="PROSITE" id="PS01124">
    <property type="entry name" value="HTH_ARAC_FAMILY_2"/>
    <property type="match status" value="1"/>
</dbReference>
<protein>
    <submittedName>
        <fullName evidence="5">AraC family transcriptional regulator, transcriptional activator of pobA</fullName>
    </submittedName>
</protein>
<dbReference type="InterPro" id="IPR014710">
    <property type="entry name" value="RmlC-like_jellyroll"/>
</dbReference>
<dbReference type="InterPro" id="IPR018060">
    <property type="entry name" value="HTH_AraC"/>
</dbReference>
<proteinExistence type="predicted"/>
<keyword evidence="6" id="KW-1185">Reference proteome</keyword>
<dbReference type="SUPFAM" id="SSF51182">
    <property type="entry name" value="RmlC-like cupins"/>
    <property type="match status" value="1"/>
</dbReference>
<dbReference type="GO" id="GO:0043565">
    <property type="term" value="F:sequence-specific DNA binding"/>
    <property type="evidence" value="ECO:0007669"/>
    <property type="project" value="InterPro"/>
</dbReference>
<evidence type="ECO:0000256" key="1">
    <source>
        <dbReference type="ARBA" id="ARBA00023015"/>
    </source>
</evidence>
<keyword evidence="1" id="KW-0805">Transcription regulation</keyword>
<keyword evidence="3" id="KW-0804">Transcription</keyword>
<dbReference type="SUPFAM" id="SSF46689">
    <property type="entry name" value="Homeodomain-like"/>
    <property type="match status" value="1"/>
</dbReference>
<name>A0A1H9IEB9_9GAMM</name>
<organism evidence="5 6">
    <name type="scientific">Amphritea atlantica</name>
    <dbReference type="NCBI Taxonomy" id="355243"/>
    <lineage>
        <taxon>Bacteria</taxon>
        <taxon>Pseudomonadati</taxon>
        <taxon>Pseudomonadota</taxon>
        <taxon>Gammaproteobacteria</taxon>
        <taxon>Oceanospirillales</taxon>
        <taxon>Oceanospirillaceae</taxon>
        <taxon>Amphritea</taxon>
    </lineage>
</organism>
<evidence type="ECO:0000256" key="3">
    <source>
        <dbReference type="ARBA" id="ARBA00023163"/>
    </source>
</evidence>
<evidence type="ECO:0000313" key="5">
    <source>
        <dbReference type="EMBL" id="SEQ72858.1"/>
    </source>
</evidence>
<dbReference type="Pfam" id="PF12833">
    <property type="entry name" value="HTH_18"/>
    <property type="match status" value="1"/>
</dbReference>
<dbReference type="Gene3D" id="1.10.10.60">
    <property type="entry name" value="Homeodomain-like"/>
    <property type="match status" value="1"/>
</dbReference>
<dbReference type="InterPro" id="IPR047264">
    <property type="entry name" value="Cupin_HpaA-like_N"/>
</dbReference>
<gene>
    <name evidence="5" type="ORF">SAMN03080615_02501</name>
</gene>
<dbReference type="GO" id="GO:0003700">
    <property type="term" value="F:DNA-binding transcription factor activity"/>
    <property type="evidence" value="ECO:0007669"/>
    <property type="project" value="InterPro"/>
</dbReference>
<evidence type="ECO:0000259" key="4">
    <source>
        <dbReference type="PROSITE" id="PS01124"/>
    </source>
</evidence>
<accession>A0A1H9IEB9</accession>
<dbReference type="PANTHER" id="PTHR43280:SF32">
    <property type="entry name" value="TRANSCRIPTIONAL REGULATORY PROTEIN"/>
    <property type="match status" value="1"/>
</dbReference>
<dbReference type="Pfam" id="PF02311">
    <property type="entry name" value="AraC_binding"/>
    <property type="match status" value="1"/>
</dbReference>
<reference evidence="6" key="1">
    <citation type="submission" date="2016-10" db="EMBL/GenBank/DDBJ databases">
        <authorList>
            <person name="Varghese N."/>
            <person name="Submissions S."/>
        </authorList>
    </citation>
    <scope>NUCLEOTIDE SEQUENCE [LARGE SCALE GENOMIC DNA]</scope>
    <source>
        <strain evidence="6">DSM 18887</strain>
    </source>
</reference>
<dbReference type="Gene3D" id="2.60.120.10">
    <property type="entry name" value="Jelly Rolls"/>
    <property type="match status" value="1"/>
</dbReference>
<keyword evidence="2" id="KW-0238">DNA-binding</keyword>
<dbReference type="PANTHER" id="PTHR43280">
    <property type="entry name" value="ARAC-FAMILY TRANSCRIPTIONAL REGULATOR"/>
    <property type="match status" value="1"/>
</dbReference>
<evidence type="ECO:0000256" key="2">
    <source>
        <dbReference type="ARBA" id="ARBA00023125"/>
    </source>
</evidence>
<sequence>MHLVIEVMNKINSDLTADRLISTYSLYSEEQSLGDPEFIHIEDIRTRAELFDWTINIHTHPKMFQIIYVRKGSARIHIDGLEQVESGPCLITIPAGVVHGFEFDQDATEGAVVTVSQLLMLDEQFQRRFPFKEELLSKALIIPLSESDPDQALIDQQVKELRREYFDNQPAKALMFEWLLFSLLIRIGRKLHSAYSRSDVGSRYEQRYKELCQLIELHYRDHLSANQYAEMLSTTPIGLNRACAAVAGKSVSELLQDRLILEAQRFLIYTAAPASLIAYDLGFKDPAYFSRFFKRRVGLSPGAFRNQRDR</sequence>
<feature type="domain" description="HTH araC/xylS-type" evidence="4">
    <location>
        <begin position="209"/>
        <end position="307"/>
    </location>
</feature>
<dbReference type="CDD" id="cd06999">
    <property type="entry name" value="cupin_HpaA-like_N"/>
    <property type="match status" value="1"/>
</dbReference>